<dbReference type="PANTHER" id="PTHR10997:SF8">
    <property type="entry name" value="EXPORTIN-2"/>
    <property type="match status" value="1"/>
</dbReference>
<comment type="similarity">
    <text evidence="3">Belongs to the XPO2/CSE1 family.</text>
</comment>
<organism evidence="9 10">
    <name type="scientific">Mycoemilia scoparia</name>
    <dbReference type="NCBI Taxonomy" id="417184"/>
    <lineage>
        <taxon>Eukaryota</taxon>
        <taxon>Fungi</taxon>
        <taxon>Fungi incertae sedis</taxon>
        <taxon>Zoopagomycota</taxon>
        <taxon>Kickxellomycotina</taxon>
        <taxon>Kickxellomycetes</taxon>
        <taxon>Kickxellales</taxon>
        <taxon>Kickxellaceae</taxon>
        <taxon>Mycoemilia</taxon>
    </lineage>
</organism>
<gene>
    <name evidence="9" type="primary">CSE1</name>
    <name evidence="9" type="ORF">H4219_004995</name>
</gene>
<dbReference type="Pfam" id="PF08506">
    <property type="entry name" value="Cse1"/>
    <property type="match status" value="1"/>
</dbReference>
<feature type="domain" description="Importin N-terminal" evidence="8">
    <location>
        <begin position="30"/>
        <end position="103"/>
    </location>
</feature>
<dbReference type="GO" id="GO:0005635">
    <property type="term" value="C:nuclear envelope"/>
    <property type="evidence" value="ECO:0007669"/>
    <property type="project" value="TreeGrafter"/>
</dbReference>
<dbReference type="GO" id="GO:0006611">
    <property type="term" value="P:protein export from nucleus"/>
    <property type="evidence" value="ECO:0007669"/>
    <property type="project" value="TreeGrafter"/>
</dbReference>
<dbReference type="AlphaFoldDB" id="A0A9W7ZXW6"/>
<accession>A0A9W7ZXW6</accession>
<evidence type="ECO:0000313" key="9">
    <source>
        <dbReference type="EMBL" id="KAJ1913960.1"/>
    </source>
</evidence>
<dbReference type="SMART" id="SM00913">
    <property type="entry name" value="IBN_N"/>
    <property type="match status" value="1"/>
</dbReference>
<evidence type="ECO:0000256" key="3">
    <source>
        <dbReference type="ARBA" id="ARBA00008669"/>
    </source>
</evidence>
<dbReference type="SUPFAM" id="SSF48371">
    <property type="entry name" value="ARM repeat"/>
    <property type="match status" value="1"/>
</dbReference>
<evidence type="ECO:0000256" key="1">
    <source>
        <dbReference type="ARBA" id="ARBA00004123"/>
    </source>
</evidence>
<dbReference type="InterPro" id="IPR001494">
    <property type="entry name" value="Importin-beta_N"/>
</dbReference>
<dbReference type="InterPro" id="IPR016024">
    <property type="entry name" value="ARM-type_fold"/>
</dbReference>
<dbReference type="GO" id="GO:0005049">
    <property type="term" value="F:nuclear export signal receptor activity"/>
    <property type="evidence" value="ECO:0007669"/>
    <property type="project" value="TreeGrafter"/>
</dbReference>
<dbReference type="Pfam" id="PF03810">
    <property type="entry name" value="IBN_N"/>
    <property type="match status" value="1"/>
</dbReference>
<dbReference type="GO" id="GO:0006606">
    <property type="term" value="P:protein import into nucleus"/>
    <property type="evidence" value="ECO:0007669"/>
    <property type="project" value="TreeGrafter"/>
</dbReference>
<evidence type="ECO:0000256" key="5">
    <source>
        <dbReference type="ARBA" id="ARBA00022490"/>
    </source>
</evidence>
<reference evidence="9" key="1">
    <citation type="submission" date="2022-07" db="EMBL/GenBank/DDBJ databases">
        <title>Phylogenomic reconstructions and comparative analyses of Kickxellomycotina fungi.</title>
        <authorList>
            <person name="Reynolds N.K."/>
            <person name="Stajich J.E."/>
            <person name="Barry K."/>
            <person name="Grigoriev I.V."/>
            <person name="Crous P."/>
            <person name="Smith M.E."/>
        </authorList>
    </citation>
    <scope>NUCLEOTIDE SEQUENCE</scope>
    <source>
        <strain evidence="9">NBRC 100468</strain>
    </source>
</reference>
<dbReference type="OrthoDB" id="3268246at2759"/>
<evidence type="ECO:0000256" key="7">
    <source>
        <dbReference type="ARBA" id="ARBA00023242"/>
    </source>
</evidence>
<protein>
    <submittedName>
        <fullName evidence="9">Importin-alpha export receptor</fullName>
    </submittedName>
</protein>
<dbReference type="GO" id="GO:0031267">
    <property type="term" value="F:small GTPase binding"/>
    <property type="evidence" value="ECO:0007669"/>
    <property type="project" value="InterPro"/>
</dbReference>
<dbReference type="Pfam" id="PF03378">
    <property type="entry name" value="CAS_CSE1"/>
    <property type="match status" value="1"/>
</dbReference>
<dbReference type="Gene3D" id="1.25.10.10">
    <property type="entry name" value="Leucine-rich Repeat Variant"/>
    <property type="match status" value="1"/>
</dbReference>
<keyword evidence="9" id="KW-0675">Receptor</keyword>
<dbReference type="InterPro" id="IPR013713">
    <property type="entry name" value="XPO2_central"/>
</dbReference>
<dbReference type="EMBL" id="JANBPU010000228">
    <property type="protein sequence ID" value="KAJ1913960.1"/>
    <property type="molecule type" value="Genomic_DNA"/>
</dbReference>
<keyword evidence="4" id="KW-0813">Transport</keyword>
<evidence type="ECO:0000256" key="6">
    <source>
        <dbReference type="ARBA" id="ARBA00022927"/>
    </source>
</evidence>
<evidence type="ECO:0000313" key="10">
    <source>
        <dbReference type="Proteomes" id="UP001150538"/>
    </source>
</evidence>
<dbReference type="PANTHER" id="PTHR10997">
    <property type="entry name" value="IMPORTIN-7, 8, 11"/>
    <property type="match status" value="1"/>
</dbReference>
<evidence type="ECO:0000256" key="4">
    <source>
        <dbReference type="ARBA" id="ARBA00022448"/>
    </source>
</evidence>
<dbReference type="Proteomes" id="UP001150538">
    <property type="component" value="Unassembled WGS sequence"/>
</dbReference>
<keyword evidence="10" id="KW-1185">Reference proteome</keyword>
<dbReference type="PROSITE" id="PS50166">
    <property type="entry name" value="IMPORTIN_B_NT"/>
    <property type="match status" value="1"/>
</dbReference>
<evidence type="ECO:0000259" key="8">
    <source>
        <dbReference type="PROSITE" id="PS50166"/>
    </source>
</evidence>
<keyword evidence="5" id="KW-0963">Cytoplasm</keyword>
<dbReference type="GO" id="GO:0005829">
    <property type="term" value="C:cytosol"/>
    <property type="evidence" value="ECO:0007669"/>
    <property type="project" value="TreeGrafter"/>
</dbReference>
<name>A0A9W7ZXW6_9FUNG</name>
<proteinExistence type="inferred from homology"/>
<dbReference type="InterPro" id="IPR011989">
    <property type="entry name" value="ARM-like"/>
</dbReference>
<keyword evidence="6" id="KW-0653">Protein transport</keyword>
<dbReference type="InterPro" id="IPR005043">
    <property type="entry name" value="XPO2_C"/>
</dbReference>
<comment type="caution">
    <text evidence="9">The sequence shown here is derived from an EMBL/GenBank/DDBJ whole genome shotgun (WGS) entry which is preliminary data.</text>
</comment>
<comment type="subcellular location">
    <subcellularLocation>
        <location evidence="2">Cytoplasm</location>
    </subcellularLocation>
    <subcellularLocation>
        <location evidence="1">Nucleus</location>
    </subcellularLocation>
</comment>
<evidence type="ECO:0000256" key="2">
    <source>
        <dbReference type="ARBA" id="ARBA00004496"/>
    </source>
</evidence>
<keyword evidence="7" id="KW-0539">Nucleus</keyword>
<sequence length="988" mass="110733">MTMQTPVSVEALTAALQGSLSPQADIRKKAEQQLSQLENAPSFAGSLVNVIRTSNDTTISFAAALFFKNYIKRLWPQNEDTEDRISKQDRDNIKAEIINLLISLPPQLQLQISEAMSVIADNDFPGNWPNLIQELTSKLTRDNYKINNAILQAIHTVLKRWRSEFRTDLLFTEIKFVLEQFCSPFMEFFFSTHDLIIAHGKEKDAISILLKAVTLLCNIYYDLNCQDLPEFFEDNMAKFMEKFHFYLTYTNDLVESDDDEKPGEIEEIKAAICEILTLYAQRYEEDFKQLPQFVQTVWSMLTSVGAEAKYDTLVCKGINFLATVVKNPRHKDLFASSEALSLICQKIILPNMVLSTTDEELFEDDPMQYVQRDSDGSEVDTRRKAASDLVRGLLDQFNQATTQAMSQYVQINLQNYQKNPSENWKDKDVAIFMVFAVAILKSNHLIGVTEVNSQVNISDFYQTQILPHLRDVSSDSSAPILKASALKYVLSFRNQLGLSELSEALGLLTNHLAHPDPVVSTYAAITIERILVLKKNGQLLFGPQDIQSKAPQILEHIFNNIERAPNPQKLAENHHYMKTVMRVILASRSNISPLAPISLEKLSSILQLVSTNPSNPHFNHFLFESIGSLARFACTANPQAIESFEGKLFPIFQYILQADVSEFMPYVFQILAQLLSIHDPSKGLPEAYISLLGPLLNPTLWEAQGNRPALVRLLQSYLQIGAVQLAEGNHLNPILGIFQKLVASRASDHHAFNLLVAVTIYTPLPVLKQYIKPIMNLLLNRLQGSRTTKFTRIFCHYIGVFFCINLDKDQSSGEDGVTALVTAVDSIQPLLFLNVFKGVLLEAIPSVLGQVERKATIIGYGAFATSNLVLSSPQYSAEVGPLLKQIVDLIEDPKVKETKAKADASTGASDEHDDDLRTLEIEESGYQASYARLATLGDVKLDPVPTITAKPHLWLGARLKAVSNNPKLQEGVNSLKPEYQQIIQSYIG</sequence>